<keyword evidence="2" id="KW-1185">Reference proteome</keyword>
<protein>
    <submittedName>
        <fullName evidence="1">Uncharacterized protein</fullName>
    </submittedName>
</protein>
<name>A0A6L9SUM8_9BIFI</name>
<dbReference type="InterPro" id="IPR012337">
    <property type="entry name" value="RNaseH-like_sf"/>
</dbReference>
<dbReference type="EMBL" id="WHZV01000012">
    <property type="protein sequence ID" value="NEG56154.1"/>
    <property type="molecule type" value="Genomic_DNA"/>
</dbReference>
<dbReference type="SUPFAM" id="SSF53098">
    <property type="entry name" value="Ribonuclease H-like"/>
    <property type="match status" value="1"/>
</dbReference>
<gene>
    <name evidence="1" type="ORF">GFD21_10390</name>
</gene>
<accession>A0A6L9SUM8</accession>
<dbReference type="RefSeq" id="WP_163197914.1">
    <property type="nucleotide sequence ID" value="NZ_WHZV01000012.1"/>
</dbReference>
<dbReference type="GO" id="GO:0003676">
    <property type="term" value="F:nucleic acid binding"/>
    <property type="evidence" value="ECO:0007669"/>
    <property type="project" value="InterPro"/>
</dbReference>
<dbReference type="Proteomes" id="UP000483293">
    <property type="component" value="Unassembled WGS sequence"/>
</dbReference>
<comment type="caution">
    <text evidence="1">The sequence shown here is derived from an EMBL/GenBank/DDBJ whole genome shotgun (WGS) entry which is preliminary data.</text>
</comment>
<evidence type="ECO:0000313" key="1">
    <source>
        <dbReference type="EMBL" id="NEG56154.1"/>
    </source>
</evidence>
<dbReference type="AlphaFoldDB" id="A0A6L9SUM8"/>
<organism evidence="1 2">
    <name type="scientific">Bifidobacterium platyrrhinorum</name>
    <dbReference type="NCBI Taxonomy" id="2661628"/>
    <lineage>
        <taxon>Bacteria</taxon>
        <taxon>Bacillati</taxon>
        <taxon>Actinomycetota</taxon>
        <taxon>Actinomycetes</taxon>
        <taxon>Bifidobacteriales</taxon>
        <taxon>Bifidobacteriaceae</taxon>
        <taxon>Bifidobacterium</taxon>
    </lineage>
</organism>
<dbReference type="InterPro" id="IPR036397">
    <property type="entry name" value="RNaseH_sf"/>
</dbReference>
<evidence type="ECO:0000313" key="2">
    <source>
        <dbReference type="Proteomes" id="UP000483293"/>
    </source>
</evidence>
<dbReference type="Gene3D" id="3.30.420.10">
    <property type="entry name" value="Ribonuclease H-like superfamily/Ribonuclease H"/>
    <property type="match status" value="1"/>
</dbReference>
<sequence length="207" mass="22961">MTTIIATPPAARPDALLWLDLETTGLHTGARILETGLRCTSMDAREEIARLTLIHHITAGDLISMEIDAMRMHMDNGLLAACETMGATEDDAAADITGFITTLAVTHRLHPAGTNPQFDLTRLLDFLALQDPDLHQAVTTCLHYRRLDLTAIRLLLQAAGHNPYAGDPSTRHRVDDCLDRDIHDYRRYLSLIPPARRRDTGSHEQGL</sequence>
<proteinExistence type="predicted"/>
<reference evidence="1 2" key="1">
    <citation type="submission" date="2019-10" db="EMBL/GenBank/DDBJ databases">
        <title>Bifidobacterium from non-human primates.</title>
        <authorList>
            <person name="Modesto M."/>
        </authorList>
    </citation>
    <scope>NUCLEOTIDE SEQUENCE [LARGE SCALE GENOMIC DNA]</scope>
    <source>
        <strain evidence="1 2">SMA15</strain>
    </source>
</reference>